<dbReference type="Pfam" id="PF11066">
    <property type="entry name" value="DUF2867"/>
    <property type="match status" value="1"/>
</dbReference>
<evidence type="ECO:0000313" key="2">
    <source>
        <dbReference type="Proteomes" id="UP001385499"/>
    </source>
</evidence>
<sequence length="180" mass="20036">MTTSFTMLPPESRLHGYMKPGDFIDCVETNPIDPNLSISALARQLMASKPSWMPALLALRDALVAPFGVKTTQDILTSEAALSNSSQSKASTDLTSGDYVSFFRVQEVHESEIILGEDDRHLNFRITLFKPEPASGRIFLATWVHRNNLMGRIYLTAIMPFHKAIVFQMAKGLSHKPKVS</sequence>
<dbReference type="Proteomes" id="UP001385499">
    <property type="component" value="Unassembled WGS sequence"/>
</dbReference>
<dbReference type="RefSeq" id="WP_340273828.1">
    <property type="nucleotide sequence ID" value="NZ_JBAKIA010000004.1"/>
</dbReference>
<organism evidence="1 2">
    <name type="scientific">Roseibium algae</name>
    <dbReference type="NCBI Taxonomy" id="3123038"/>
    <lineage>
        <taxon>Bacteria</taxon>
        <taxon>Pseudomonadati</taxon>
        <taxon>Pseudomonadota</taxon>
        <taxon>Alphaproteobacteria</taxon>
        <taxon>Hyphomicrobiales</taxon>
        <taxon>Stappiaceae</taxon>
        <taxon>Roseibium</taxon>
    </lineage>
</organism>
<accession>A0ABU8TKI7</accession>
<gene>
    <name evidence="1" type="ORF">V6575_08460</name>
</gene>
<dbReference type="InterPro" id="IPR021295">
    <property type="entry name" value="DUF2867"/>
</dbReference>
<name>A0ABU8TKI7_9HYPH</name>
<protein>
    <submittedName>
        <fullName evidence="1">DUF2867 domain-containing protein</fullName>
    </submittedName>
</protein>
<reference evidence="1 2" key="1">
    <citation type="submission" date="2024-02" db="EMBL/GenBank/DDBJ databases">
        <title>Roseibium algae sp. nov., isolated from marine alga (Grateloupia sp.), showing potential in myo-inositol conversion.</title>
        <authorList>
            <person name="Wang Y."/>
        </authorList>
    </citation>
    <scope>NUCLEOTIDE SEQUENCE [LARGE SCALE GENOMIC DNA]</scope>
    <source>
        <strain evidence="1 2">H3510</strain>
    </source>
</reference>
<evidence type="ECO:0000313" key="1">
    <source>
        <dbReference type="EMBL" id="MEJ8474120.1"/>
    </source>
</evidence>
<keyword evidence="2" id="KW-1185">Reference proteome</keyword>
<proteinExistence type="predicted"/>
<comment type="caution">
    <text evidence="1">The sequence shown here is derived from an EMBL/GenBank/DDBJ whole genome shotgun (WGS) entry which is preliminary data.</text>
</comment>
<dbReference type="EMBL" id="JBAKIA010000004">
    <property type="protein sequence ID" value="MEJ8474120.1"/>
    <property type="molecule type" value="Genomic_DNA"/>
</dbReference>